<organism evidence="4 5">
    <name type="scientific">Spirochaeta isovalerica</name>
    <dbReference type="NCBI Taxonomy" id="150"/>
    <lineage>
        <taxon>Bacteria</taxon>
        <taxon>Pseudomonadati</taxon>
        <taxon>Spirochaetota</taxon>
        <taxon>Spirochaetia</taxon>
        <taxon>Spirochaetales</taxon>
        <taxon>Spirochaetaceae</taxon>
        <taxon>Spirochaeta</taxon>
    </lineage>
</organism>
<dbReference type="RefSeq" id="WP_184746405.1">
    <property type="nucleotide sequence ID" value="NZ_JACHGJ010000003.1"/>
</dbReference>
<dbReference type="GO" id="GO:0008137">
    <property type="term" value="F:NADH dehydrogenase (ubiquinone) activity"/>
    <property type="evidence" value="ECO:0007669"/>
    <property type="project" value="InterPro"/>
</dbReference>
<proteinExistence type="inferred from homology"/>
<dbReference type="PANTHER" id="PTHR10884:SF14">
    <property type="entry name" value="NADH DEHYDROGENASE [UBIQUINONE] IRON-SULFUR PROTEIN 3, MITOCHONDRIAL"/>
    <property type="match status" value="1"/>
</dbReference>
<keyword evidence="5" id="KW-1185">Reference proteome</keyword>
<dbReference type="Proteomes" id="UP000587760">
    <property type="component" value="Unassembled WGS sequence"/>
</dbReference>
<evidence type="ECO:0000259" key="3">
    <source>
        <dbReference type="Pfam" id="PF00329"/>
    </source>
</evidence>
<name>A0A841RBK4_9SPIO</name>
<dbReference type="InterPro" id="IPR001268">
    <property type="entry name" value="NADH_UbQ_OxRdtase_30kDa_su"/>
</dbReference>
<dbReference type="SUPFAM" id="SSF143243">
    <property type="entry name" value="Nqo5-like"/>
    <property type="match status" value="1"/>
</dbReference>
<protein>
    <submittedName>
        <fullName evidence="4">NADH-quinone oxidoreductase subunit C</fullName>
    </submittedName>
</protein>
<accession>A0A841RBK4</accession>
<evidence type="ECO:0000313" key="4">
    <source>
        <dbReference type="EMBL" id="MBB6480289.1"/>
    </source>
</evidence>
<comment type="similarity">
    <text evidence="1">Belongs to the complex I 30 kDa subunit family.</text>
</comment>
<dbReference type="PANTHER" id="PTHR10884">
    <property type="entry name" value="NADH DEHYDROGENASE UBIQUINONE IRON-SULFUR PROTEIN 3"/>
    <property type="match status" value="1"/>
</dbReference>
<sequence length="178" mass="21183">MTEFNELSRQFQVSDLVEQRADLHFITASKEHAVAVVSALKERYGYTHLVFFTVVDHLEKNEFHLTYMLHNYEKHHDMGVVVKIARENVQMESIHHLWPAAATYQQEMREMYGVEFPGSPGLYENFALEGWEDIPPMRRDFDTKEYSDKTYYPRPGRESHDPREYMKENLYPSEAETW</sequence>
<feature type="compositionally biased region" description="Basic and acidic residues" evidence="2">
    <location>
        <begin position="155"/>
        <end position="167"/>
    </location>
</feature>
<gene>
    <name evidence="4" type="ORF">HNR50_001952</name>
</gene>
<evidence type="ECO:0000256" key="2">
    <source>
        <dbReference type="SAM" id="MobiDB-lite"/>
    </source>
</evidence>
<evidence type="ECO:0000313" key="5">
    <source>
        <dbReference type="Proteomes" id="UP000587760"/>
    </source>
</evidence>
<feature type="region of interest" description="Disordered" evidence="2">
    <location>
        <begin position="148"/>
        <end position="178"/>
    </location>
</feature>
<dbReference type="AlphaFoldDB" id="A0A841RBK4"/>
<reference evidence="4 5" key="1">
    <citation type="submission" date="2020-08" db="EMBL/GenBank/DDBJ databases">
        <title>Genomic Encyclopedia of Type Strains, Phase IV (KMG-IV): sequencing the most valuable type-strain genomes for metagenomic binning, comparative biology and taxonomic classification.</title>
        <authorList>
            <person name="Goeker M."/>
        </authorList>
    </citation>
    <scope>NUCLEOTIDE SEQUENCE [LARGE SCALE GENOMIC DNA]</scope>
    <source>
        <strain evidence="4 5">DSM 2461</strain>
    </source>
</reference>
<dbReference type="EMBL" id="JACHGJ010000003">
    <property type="protein sequence ID" value="MBB6480289.1"/>
    <property type="molecule type" value="Genomic_DNA"/>
</dbReference>
<dbReference type="InterPro" id="IPR037232">
    <property type="entry name" value="NADH_quin_OxRdtase_su_C/D-like"/>
</dbReference>
<evidence type="ECO:0000256" key="1">
    <source>
        <dbReference type="ARBA" id="ARBA00007569"/>
    </source>
</evidence>
<dbReference type="Pfam" id="PF00329">
    <property type="entry name" value="Complex1_30kDa"/>
    <property type="match status" value="1"/>
</dbReference>
<feature type="domain" description="NADH:ubiquinone oxidoreductase 30kDa subunit" evidence="3">
    <location>
        <begin position="27"/>
        <end position="146"/>
    </location>
</feature>
<comment type="caution">
    <text evidence="4">The sequence shown here is derived from an EMBL/GenBank/DDBJ whole genome shotgun (WGS) entry which is preliminary data.</text>
</comment>
<dbReference type="Gene3D" id="3.30.460.80">
    <property type="entry name" value="NADH:ubiquinone oxidoreductase, 30kDa subunit"/>
    <property type="match status" value="1"/>
</dbReference>